<comment type="caution">
    <text evidence="2">The sequence shown here is derived from an EMBL/GenBank/DDBJ whole genome shotgun (WGS) entry which is preliminary data.</text>
</comment>
<dbReference type="InterPro" id="IPR004991">
    <property type="entry name" value="Aerolysin-like"/>
</dbReference>
<dbReference type="Proteomes" id="UP001567538">
    <property type="component" value="Unassembled WGS sequence"/>
</dbReference>
<dbReference type="Gene3D" id="2.80.10.50">
    <property type="match status" value="2"/>
</dbReference>
<dbReference type="Gene3D" id="2.170.15.10">
    <property type="entry name" value="Proaerolysin, chain A, domain 3"/>
    <property type="match status" value="1"/>
</dbReference>
<dbReference type="SMART" id="SM00791">
    <property type="entry name" value="Agglutinin"/>
    <property type="match status" value="1"/>
</dbReference>
<reference evidence="2 3" key="1">
    <citation type="submission" date="2024-06" db="EMBL/GenBank/DDBJ databases">
        <title>A chromosome level genome sequence of Diviner's sage (Salvia divinorum).</title>
        <authorList>
            <person name="Ford S.A."/>
            <person name="Ro D.-K."/>
            <person name="Ness R.W."/>
            <person name="Phillips M.A."/>
        </authorList>
    </citation>
    <scope>NUCLEOTIDE SEQUENCE [LARGE SCALE GENOMIC DNA]</scope>
    <source>
        <strain evidence="2">SAF-2024a</strain>
        <tissue evidence="2">Leaf</tissue>
    </source>
</reference>
<dbReference type="SUPFAM" id="SSF56973">
    <property type="entry name" value="Aerolisin/ETX pore-forming domain"/>
    <property type="match status" value="1"/>
</dbReference>
<evidence type="ECO:0000313" key="2">
    <source>
        <dbReference type="EMBL" id="KAL1551587.1"/>
    </source>
</evidence>
<dbReference type="SUPFAM" id="SSF50382">
    <property type="entry name" value="Agglutinin"/>
    <property type="match status" value="2"/>
</dbReference>
<dbReference type="PANTHER" id="PTHR39244:SF5">
    <property type="entry name" value="NATTERIN-3-LIKE"/>
    <property type="match status" value="1"/>
</dbReference>
<evidence type="ECO:0000313" key="3">
    <source>
        <dbReference type="Proteomes" id="UP001567538"/>
    </source>
</evidence>
<evidence type="ECO:0000259" key="1">
    <source>
        <dbReference type="SMART" id="SM00791"/>
    </source>
</evidence>
<gene>
    <name evidence="2" type="ORF">AAHA92_19409</name>
</gene>
<dbReference type="PANTHER" id="PTHR39244">
    <property type="entry name" value="NATTERIN-4"/>
    <property type="match status" value="1"/>
</dbReference>
<dbReference type="EMBL" id="JBEAFC010000007">
    <property type="protein sequence ID" value="KAL1551587.1"/>
    <property type="molecule type" value="Genomic_DNA"/>
</dbReference>
<dbReference type="AlphaFoldDB" id="A0ABD1H595"/>
<keyword evidence="3" id="KW-1185">Reference proteome</keyword>
<dbReference type="InterPro" id="IPR008998">
    <property type="entry name" value="Agglutinin"/>
</dbReference>
<sequence length="432" mass="47776">MAFMLPQFIAIKTTSYPDRGHLYYNESGSSVTLGEQSVFSTLVKIEVERAKSNINYVHLRFTNSNRYWSKGANSNVIVAESKQPVEDTKDPSCTLFQPVQPDGQAAVLYGFLTYVDCSTLVKMPAHVAFKGDNDRFLHARIYYGKCGLKFSSDDPNEVPSGHSVSLMADGHVRIKSDHWGFQFWKRYGTSIWADSDDQSSISDPDAHFWPVKVDDNNTIALRNAGNNQYCARVSGDDMLEAAVNNITKEARLVVQELVSQRNIYNVVYRMQDARIYDEVPYVAGTSVLTNSGDQEAAMAVQITYQDEKSYTFSCSLSLTAGVETTFKAGVPFIVDGEIKVSFEINTTLQWDTATTTTTAVTASGSVPVPARTVATIEYVGTRGTCDVPYSYTQQDTSSTDGTVSYTEQVDGIYKGISSYNFHFVVKSTLALV</sequence>
<protein>
    <recommendedName>
        <fullName evidence="1">Agglutinin domain-containing protein</fullName>
    </recommendedName>
</protein>
<dbReference type="InterPro" id="IPR053237">
    <property type="entry name" value="Natterin_C"/>
</dbReference>
<accession>A0ABD1H595</accession>
<organism evidence="2 3">
    <name type="scientific">Salvia divinorum</name>
    <name type="common">Maria pastora</name>
    <name type="synonym">Diviner's sage</name>
    <dbReference type="NCBI Taxonomy" id="28513"/>
    <lineage>
        <taxon>Eukaryota</taxon>
        <taxon>Viridiplantae</taxon>
        <taxon>Streptophyta</taxon>
        <taxon>Embryophyta</taxon>
        <taxon>Tracheophyta</taxon>
        <taxon>Spermatophyta</taxon>
        <taxon>Magnoliopsida</taxon>
        <taxon>eudicotyledons</taxon>
        <taxon>Gunneridae</taxon>
        <taxon>Pentapetalae</taxon>
        <taxon>asterids</taxon>
        <taxon>lamiids</taxon>
        <taxon>Lamiales</taxon>
        <taxon>Lamiaceae</taxon>
        <taxon>Nepetoideae</taxon>
        <taxon>Mentheae</taxon>
        <taxon>Salviinae</taxon>
        <taxon>Salvia</taxon>
        <taxon>Salvia subgen. Calosphace</taxon>
    </lineage>
</organism>
<name>A0ABD1H595_SALDI</name>
<proteinExistence type="predicted"/>
<feature type="domain" description="Agglutinin" evidence="1">
    <location>
        <begin position="121"/>
        <end position="256"/>
    </location>
</feature>
<dbReference type="Pfam" id="PF03318">
    <property type="entry name" value="ETX_MTX2"/>
    <property type="match status" value="1"/>
</dbReference>
<dbReference type="InterPro" id="IPR036242">
    <property type="entry name" value="Agglutinin_dom_sf"/>
</dbReference>
<dbReference type="CDD" id="cd20216">
    <property type="entry name" value="PFM_HFR-2-like"/>
    <property type="match status" value="1"/>
</dbReference>